<evidence type="ECO:0000313" key="3">
    <source>
        <dbReference type="Proteomes" id="UP000815677"/>
    </source>
</evidence>
<gene>
    <name evidence="2" type="ORF">MCHLO_17407</name>
</gene>
<evidence type="ECO:0000256" key="1">
    <source>
        <dbReference type="SAM" id="MobiDB-lite"/>
    </source>
</evidence>
<feature type="compositionally biased region" description="Low complexity" evidence="1">
    <location>
        <begin position="87"/>
        <end position="96"/>
    </location>
</feature>
<evidence type="ECO:0000313" key="2">
    <source>
        <dbReference type="EMBL" id="GAT61383.1"/>
    </source>
</evidence>
<dbReference type="EMBL" id="DF850023">
    <property type="protein sequence ID" value="GAT61383.1"/>
    <property type="molecule type" value="Genomic_DNA"/>
</dbReference>
<dbReference type="Proteomes" id="UP000815677">
    <property type="component" value="Unassembled WGS sequence"/>
</dbReference>
<feature type="region of interest" description="Disordered" evidence="1">
    <location>
        <begin position="65"/>
        <end position="107"/>
    </location>
</feature>
<sequence>MNGILSATYLEYLSPLPPDPGHPSPPSTPIYMLPPSIPHYSMPAVRERATGPEVARHACKMVQTNTQDSPCPCFQRPNIRSNKKGFKPQSQSQSFGGKKKKKTAGTATRPFAIREWDRFRRAASFDPKISNASAFGEQLVVWWRDVNPVWRRTPDGSLNKAEGDYSELDVPGPNGFLMVLIGLKWWADRGGSTGREWTALVEEVDWCIAQLGESPTTGMHGSATADAFAG</sequence>
<protein>
    <submittedName>
        <fullName evidence="2">Uncharacterized protein</fullName>
    </submittedName>
</protein>
<accession>A0ABQ0MDG4</accession>
<proteinExistence type="predicted"/>
<organism evidence="2 3">
    <name type="scientific">Mycena chlorophos</name>
    <name type="common">Agaric fungus</name>
    <name type="synonym">Agaricus chlorophos</name>
    <dbReference type="NCBI Taxonomy" id="658473"/>
    <lineage>
        <taxon>Eukaryota</taxon>
        <taxon>Fungi</taxon>
        <taxon>Dikarya</taxon>
        <taxon>Basidiomycota</taxon>
        <taxon>Agaricomycotina</taxon>
        <taxon>Agaricomycetes</taxon>
        <taxon>Agaricomycetidae</taxon>
        <taxon>Agaricales</taxon>
        <taxon>Marasmiineae</taxon>
        <taxon>Mycenaceae</taxon>
        <taxon>Mycena</taxon>
    </lineage>
</organism>
<name>A0ABQ0MDG4_MYCCL</name>
<keyword evidence="3" id="KW-1185">Reference proteome</keyword>
<reference evidence="2" key="1">
    <citation type="submission" date="2014-09" db="EMBL/GenBank/DDBJ databases">
        <title>Genome sequence of the luminous mushroom Mycena chlorophos for searching fungal bioluminescence genes.</title>
        <authorList>
            <person name="Tanaka Y."/>
            <person name="Kasuga D."/>
            <person name="Oba Y."/>
            <person name="Hase S."/>
            <person name="Sato K."/>
            <person name="Oba Y."/>
            <person name="Sakakibara Y."/>
        </authorList>
    </citation>
    <scope>NUCLEOTIDE SEQUENCE</scope>
</reference>